<protein>
    <recommendedName>
        <fullName evidence="1">Heterokaryon incompatibility domain-containing protein</fullName>
    </recommendedName>
</protein>
<dbReference type="AlphaFoldDB" id="A0A2J6R102"/>
<organism evidence="2 3">
    <name type="scientific">Hyaloscypha variabilis (strain UAMH 11265 / GT02V1 / F)</name>
    <name type="common">Meliniomyces variabilis</name>
    <dbReference type="NCBI Taxonomy" id="1149755"/>
    <lineage>
        <taxon>Eukaryota</taxon>
        <taxon>Fungi</taxon>
        <taxon>Dikarya</taxon>
        <taxon>Ascomycota</taxon>
        <taxon>Pezizomycotina</taxon>
        <taxon>Leotiomycetes</taxon>
        <taxon>Helotiales</taxon>
        <taxon>Hyaloscyphaceae</taxon>
        <taxon>Hyaloscypha</taxon>
        <taxon>Hyaloscypha variabilis</taxon>
    </lineage>
</organism>
<dbReference type="EMBL" id="KZ613960">
    <property type="protein sequence ID" value="PMD32193.1"/>
    <property type="molecule type" value="Genomic_DNA"/>
</dbReference>
<dbReference type="InterPro" id="IPR010730">
    <property type="entry name" value="HET"/>
</dbReference>
<reference evidence="2 3" key="1">
    <citation type="submission" date="2016-04" db="EMBL/GenBank/DDBJ databases">
        <title>A degradative enzymes factory behind the ericoid mycorrhizal symbiosis.</title>
        <authorList>
            <consortium name="DOE Joint Genome Institute"/>
            <person name="Martino E."/>
            <person name="Morin E."/>
            <person name="Grelet G."/>
            <person name="Kuo A."/>
            <person name="Kohler A."/>
            <person name="Daghino S."/>
            <person name="Barry K."/>
            <person name="Choi C."/>
            <person name="Cichocki N."/>
            <person name="Clum A."/>
            <person name="Copeland A."/>
            <person name="Hainaut M."/>
            <person name="Haridas S."/>
            <person name="Labutti K."/>
            <person name="Lindquist E."/>
            <person name="Lipzen A."/>
            <person name="Khouja H.-R."/>
            <person name="Murat C."/>
            <person name="Ohm R."/>
            <person name="Olson A."/>
            <person name="Spatafora J."/>
            <person name="Veneault-Fourrey C."/>
            <person name="Henrissat B."/>
            <person name="Grigoriev I."/>
            <person name="Martin F."/>
            <person name="Perotto S."/>
        </authorList>
    </citation>
    <scope>NUCLEOTIDE SEQUENCE [LARGE SCALE GENOMIC DNA]</scope>
    <source>
        <strain evidence="2 3">F</strain>
    </source>
</reference>
<gene>
    <name evidence="2" type="ORF">L207DRAFT_441127</name>
</gene>
<accession>A0A2J6R102</accession>
<dbReference type="STRING" id="1149755.A0A2J6R102"/>
<sequence>MPPSCYTPINTEKQEFRIVTIEPAPDHDQPIKCTLSVACLSAVPEFAAVSYVWGDASIANQISLDDKEFYVTTNLIHLLRRLRRPDAAFVCWIDAVCINQQDIPERNSQVLLRGELYKSAQYVIIWLGEEYGDSDLACSLLEKYGTATIAEVGPNVLDKASWEALRALFKRPWWTRVWVVQEFAKARDRVFICGSHVFDSITLISALAV</sequence>
<dbReference type="PANTHER" id="PTHR24148:SF73">
    <property type="entry name" value="HET DOMAIN PROTEIN (AFU_ORTHOLOGUE AFUA_8G01020)"/>
    <property type="match status" value="1"/>
</dbReference>
<evidence type="ECO:0000259" key="1">
    <source>
        <dbReference type="Pfam" id="PF06985"/>
    </source>
</evidence>
<proteinExistence type="predicted"/>
<name>A0A2J6R102_HYAVF</name>
<dbReference type="PANTHER" id="PTHR24148">
    <property type="entry name" value="ANKYRIN REPEAT DOMAIN-CONTAINING PROTEIN 39 HOMOLOG-RELATED"/>
    <property type="match status" value="1"/>
</dbReference>
<dbReference type="Proteomes" id="UP000235786">
    <property type="component" value="Unassembled WGS sequence"/>
</dbReference>
<dbReference type="InterPro" id="IPR052895">
    <property type="entry name" value="HetReg/Transcr_Mod"/>
</dbReference>
<dbReference type="OrthoDB" id="3598674at2759"/>
<evidence type="ECO:0000313" key="3">
    <source>
        <dbReference type="Proteomes" id="UP000235786"/>
    </source>
</evidence>
<evidence type="ECO:0000313" key="2">
    <source>
        <dbReference type="EMBL" id="PMD32193.1"/>
    </source>
</evidence>
<feature type="domain" description="Heterokaryon incompatibility" evidence="1">
    <location>
        <begin position="46"/>
        <end position="182"/>
    </location>
</feature>
<dbReference type="Pfam" id="PF06985">
    <property type="entry name" value="HET"/>
    <property type="match status" value="1"/>
</dbReference>
<keyword evidence="3" id="KW-1185">Reference proteome</keyword>